<evidence type="ECO:0000256" key="3">
    <source>
        <dbReference type="ARBA" id="ARBA00022519"/>
    </source>
</evidence>
<protein>
    <submittedName>
        <fullName evidence="8">Lysophospholipid acyltransferase family protein</fullName>
    </submittedName>
</protein>
<dbReference type="InterPro" id="IPR004960">
    <property type="entry name" value="LipA_acyltrans"/>
</dbReference>
<keyword evidence="6 8" id="KW-0012">Acyltransferase</keyword>
<dbReference type="Proteomes" id="UP001597414">
    <property type="component" value="Unassembled WGS sequence"/>
</dbReference>
<gene>
    <name evidence="8" type="ORF">ACFSKV_12480</name>
</gene>
<proteinExistence type="predicted"/>
<dbReference type="RefSeq" id="WP_380803169.1">
    <property type="nucleotide sequence ID" value="NZ_JBHUIV010000016.1"/>
</dbReference>
<dbReference type="PIRSF" id="PIRSF026649">
    <property type="entry name" value="MsbB"/>
    <property type="match status" value="1"/>
</dbReference>
<evidence type="ECO:0000256" key="1">
    <source>
        <dbReference type="ARBA" id="ARBA00004533"/>
    </source>
</evidence>
<keyword evidence="2" id="KW-1003">Cell membrane</keyword>
<dbReference type="EMBL" id="JBHUIV010000016">
    <property type="protein sequence ID" value="MFD2202382.1"/>
    <property type="molecule type" value="Genomic_DNA"/>
</dbReference>
<feature type="transmembrane region" description="Helical" evidence="7">
    <location>
        <begin position="6"/>
        <end position="25"/>
    </location>
</feature>
<evidence type="ECO:0000256" key="5">
    <source>
        <dbReference type="ARBA" id="ARBA00023136"/>
    </source>
</evidence>
<evidence type="ECO:0000256" key="4">
    <source>
        <dbReference type="ARBA" id="ARBA00022679"/>
    </source>
</evidence>
<dbReference type="CDD" id="cd07984">
    <property type="entry name" value="LPLAT_LABLAT-like"/>
    <property type="match status" value="1"/>
</dbReference>
<comment type="subcellular location">
    <subcellularLocation>
        <location evidence="1">Cell inner membrane</location>
    </subcellularLocation>
</comment>
<dbReference type="GO" id="GO:0016746">
    <property type="term" value="F:acyltransferase activity"/>
    <property type="evidence" value="ECO:0007669"/>
    <property type="project" value="UniProtKB-KW"/>
</dbReference>
<dbReference type="PANTHER" id="PTHR30606:SF10">
    <property type="entry name" value="PHOSPHATIDYLINOSITOL MANNOSIDE ACYLTRANSFERASE"/>
    <property type="match status" value="1"/>
</dbReference>
<keyword evidence="7" id="KW-1133">Transmembrane helix</keyword>
<evidence type="ECO:0000256" key="7">
    <source>
        <dbReference type="SAM" id="Phobius"/>
    </source>
</evidence>
<keyword evidence="3" id="KW-0997">Cell inner membrane</keyword>
<reference evidence="9" key="1">
    <citation type="journal article" date="2019" name="Int. J. Syst. Evol. Microbiol.">
        <title>The Global Catalogue of Microorganisms (GCM) 10K type strain sequencing project: providing services to taxonomists for standard genome sequencing and annotation.</title>
        <authorList>
            <consortium name="The Broad Institute Genomics Platform"/>
            <consortium name="The Broad Institute Genome Sequencing Center for Infectious Disease"/>
            <person name="Wu L."/>
            <person name="Ma J."/>
        </authorList>
    </citation>
    <scope>NUCLEOTIDE SEQUENCE [LARGE SCALE GENOMIC DNA]</scope>
    <source>
        <strain evidence="9">KCTC 19812</strain>
    </source>
</reference>
<evidence type="ECO:0000256" key="6">
    <source>
        <dbReference type="ARBA" id="ARBA00023315"/>
    </source>
</evidence>
<keyword evidence="7" id="KW-0812">Transmembrane</keyword>
<sequence length="284" mass="34508">MFLFKLISFLPLWVLYIFSDIFYLIGYHIVKYRQKVIFENLKFAFPEKSELERRKIAKKFYRNLTDSFAEIIKMYSISKKELNRRITIENYQIIPEAVEKGEVIIGLTGHFFNWELHLQHVIANVSNNLDVVYTKIKNPFFENLMFKIRTRFGGNMVEKDGFQRDYLRKRNQPRCIVLAADQRPNNREIRYWANFMNRETAFFEGAEKLTKKFNHPVFYSHISKPKRGHYHFKYEIIGTPPYVNSEEHSITDEFIKCLEENIRQYPELYLWSHDRWKWKKTNEN</sequence>
<name>A0ABW5B8C8_9BACT</name>
<organism evidence="8 9">
    <name type="scientific">Shivajiella indica</name>
    <dbReference type="NCBI Taxonomy" id="872115"/>
    <lineage>
        <taxon>Bacteria</taxon>
        <taxon>Pseudomonadati</taxon>
        <taxon>Bacteroidota</taxon>
        <taxon>Cytophagia</taxon>
        <taxon>Cytophagales</taxon>
        <taxon>Cyclobacteriaceae</taxon>
        <taxon>Shivajiella</taxon>
    </lineage>
</organism>
<evidence type="ECO:0000313" key="9">
    <source>
        <dbReference type="Proteomes" id="UP001597414"/>
    </source>
</evidence>
<dbReference type="PANTHER" id="PTHR30606">
    <property type="entry name" value="LIPID A BIOSYNTHESIS LAUROYL ACYLTRANSFERASE"/>
    <property type="match status" value="1"/>
</dbReference>
<keyword evidence="5 7" id="KW-0472">Membrane</keyword>
<comment type="caution">
    <text evidence="8">The sequence shown here is derived from an EMBL/GenBank/DDBJ whole genome shotgun (WGS) entry which is preliminary data.</text>
</comment>
<keyword evidence="4" id="KW-0808">Transferase</keyword>
<evidence type="ECO:0000313" key="8">
    <source>
        <dbReference type="EMBL" id="MFD2202382.1"/>
    </source>
</evidence>
<accession>A0ABW5B8C8</accession>
<keyword evidence="9" id="KW-1185">Reference proteome</keyword>
<evidence type="ECO:0000256" key="2">
    <source>
        <dbReference type="ARBA" id="ARBA00022475"/>
    </source>
</evidence>
<dbReference type="Pfam" id="PF03279">
    <property type="entry name" value="Lip_A_acyltrans"/>
    <property type="match status" value="1"/>
</dbReference>